<feature type="compositionally biased region" description="Basic and acidic residues" evidence="2">
    <location>
        <begin position="535"/>
        <end position="563"/>
    </location>
</feature>
<dbReference type="Gene3D" id="3.30.2300.10">
    <property type="entry name" value="THUMP superfamily"/>
    <property type="match status" value="1"/>
</dbReference>
<organism evidence="4 5">
    <name type="scientific">Diplogelasinospora grovesii</name>
    <dbReference type="NCBI Taxonomy" id="303347"/>
    <lineage>
        <taxon>Eukaryota</taxon>
        <taxon>Fungi</taxon>
        <taxon>Dikarya</taxon>
        <taxon>Ascomycota</taxon>
        <taxon>Pezizomycotina</taxon>
        <taxon>Sordariomycetes</taxon>
        <taxon>Sordariomycetidae</taxon>
        <taxon>Sordariales</taxon>
        <taxon>Diplogelasinosporaceae</taxon>
        <taxon>Diplogelasinospora</taxon>
    </lineage>
</organism>
<accession>A0AAN6S1E0</accession>
<feature type="compositionally biased region" description="Basic and acidic residues" evidence="2">
    <location>
        <begin position="453"/>
        <end position="467"/>
    </location>
</feature>
<dbReference type="FunFam" id="3.30.2300.10:FF:000001">
    <property type="entry name" value="THUMP domain-containing protein 1"/>
    <property type="match status" value="1"/>
</dbReference>
<dbReference type="EMBL" id="MU853869">
    <property type="protein sequence ID" value="KAK3936905.1"/>
    <property type="molecule type" value="Genomic_DNA"/>
</dbReference>
<evidence type="ECO:0000256" key="1">
    <source>
        <dbReference type="PROSITE-ProRule" id="PRU00529"/>
    </source>
</evidence>
<dbReference type="PANTHER" id="PTHR13060:SF0">
    <property type="entry name" value="PROTEIN ECDYSONELESS HOMOLOG"/>
    <property type="match status" value="1"/>
</dbReference>
<name>A0AAN6S1E0_9PEZI</name>
<proteinExistence type="predicted"/>
<reference evidence="5" key="1">
    <citation type="journal article" date="2023" name="Mol. Phylogenet. Evol.">
        <title>Genome-scale phylogeny and comparative genomics of the fungal order Sordariales.</title>
        <authorList>
            <person name="Hensen N."/>
            <person name="Bonometti L."/>
            <person name="Westerberg I."/>
            <person name="Brannstrom I.O."/>
            <person name="Guillou S."/>
            <person name="Cros-Aarteil S."/>
            <person name="Calhoun S."/>
            <person name="Haridas S."/>
            <person name="Kuo A."/>
            <person name="Mondo S."/>
            <person name="Pangilinan J."/>
            <person name="Riley R."/>
            <person name="LaButti K."/>
            <person name="Andreopoulos B."/>
            <person name="Lipzen A."/>
            <person name="Chen C."/>
            <person name="Yan M."/>
            <person name="Daum C."/>
            <person name="Ng V."/>
            <person name="Clum A."/>
            <person name="Steindorff A."/>
            <person name="Ohm R.A."/>
            <person name="Martin F."/>
            <person name="Silar P."/>
            <person name="Natvig D.O."/>
            <person name="Lalanne C."/>
            <person name="Gautier V."/>
            <person name="Ament-Velasquez S.L."/>
            <person name="Kruys A."/>
            <person name="Hutchinson M.I."/>
            <person name="Powell A.J."/>
            <person name="Barry K."/>
            <person name="Miller A.N."/>
            <person name="Grigoriev I.V."/>
            <person name="Debuchy R."/>
            <person name="Gladieux P."/>
            <person name="Hiltunen Thoren M."/>
            <person name="Johannesson H."/>
        </authorList>
    </citation>
    <scope>NUCLEOTIDE SEQUENCE [LARGE SCALE GENOMIC DNA]</scope>
    <source>
        <strain evidence="5">CBS 340.73</strain>
    </source>
</reference>
<dbReference type="PROSITE" id="PS51165">
    <property type="entry name" value="THUMP"/>
    <property type="match status" value="1"/>
</dbReference>
<feature type="compositionally biased region" description="Basic and acidic residues" evidence="2">
    <location>
        <begin position="487"/>
        <end position="499"/>
    </location>
</feature>
<gene>
    <name evidence="4" type="ORF">QBC46DRAFT_461210</name>
</gene>
<dbReference type="PANTHER" id="PTHR13060">
    <property type="entry name" value="SGT1 PROTEIN HSGT1 SUPPRESSOR OF GCR2"/>
    <property type="match status" value="1"/>
</dbReference>
<dbReference type="Pfam" id="PF02926">
    <property type="entry name" value="THUMP"/>
    <property type="match status" value="1"/>
</dbReference>
<dbReference type="GO" id="GO:0006400">
    <property type="term" value="P:tRNA modification"/>
    <property type="evidence" value="ECO:0007669"/>
    <property type="project" value="InterPro"/>
</dbReference>
<dbReference type="InterPro" id="IPR004114">
    <property type="entry name" value="THUMP_dom"/>
</dbReference>
<protein>
    <submittedName>
        <fullName evidence="4">SGT1 protein-domain-containing protein</fullName>
    </submittedName>
</protein>
<feature type="region of interest" description="Disordered" evidence="2">
    <location>
        <begin position="387"/>
        <end position="582"/>
    </location>
</feature>
<keyword evidence="1" id="KW-0694">RNA-binding</keyword>
<dbReference type="InterPro" id="IPR040183">
    <property type="entry name" value="THUMPD1-like"/>
</dbReference>
<feature type="compositionally biased region" description="Acidic residues" evidence="2">
    <location>
        <begin position="424"/>
        <end position="452"/>
    </location>
</feature>
<dbReference type="GO" id="GO:0005634">
    <property type="term" value="C:nucleus"/>
    <property type="evidence" value="ECO:0007669"/>
    <property type="project" value="TreeGrafter"/>
</dbReference>
<feature type="compositionally biased region" description="Basic and acidic residues" evidence="2">
    <location>
        <begin position="850"/>
        <end position="861"/>
    </location>
</feature>
<keyword evidence="5" id="KW-1185">Reference proteome</keyword>
<dbReference type="Pfam" id="PF07093">
    <property type="entry name" value="SGT1"/>
    <property type="match status" value="1"/>
</dbReference>
<feature type="compositionally biased region" description="Acidic residues" evidence="2">
    <location>
        <begin position="564"/>
        <end position="581"/>
    </location>
</feature>
<dbReference type="SUPFAM" id="SSF143437">
    <property type="entry name" value="THUMP domain-like"/>
    <property type="match status" value="1"/>
</dbReference>
<feature type="region of interest" description="Disordered" evidence="2">
    <location>
        <begin position="596"/>
        <end position="654"/>
    </location>
</feature>
<dbReference type="Proteomes" id="UP001303473">
    <property type="component" value="Unassembled WGS sequence"/>
</dbReference>
<feature type="compositionally biased region" description="Low complexity" evidence="2">
    <location>
        <begin position="827"/>
        <end position="844"/>
    </location>
</feature>
<evidence type="ECO:0000259" key="3">
    <source>
        <dbReference type="PROSITE" id="PS51165"/>
    </source>
</evidence>
<feature type="domain" description="THUMP" evidence="3">
    <location>
        <begin position="800"/>
        <end position="926"/>
    </location>
</feature>
<evidence type="ECO:0000313" key="5">
    <source>
        <dbReference type="Proteomes" id="UP001303473"/>
    </source>
</evidence>
<comment type="caution">
    <text evidence="4">The sequence shown here is derived from an EMBL/GenBank/DDBJ whole genome shotgun (WGS) entry which is preliminary data.</text>
</comment>
<feature type="region of interest" description="Disordered" evidence="2">
    <location>
        <begin position="815"/>
        <end position="861"/>
    </location>
</feature>
<evidence type="ECO:0000313" key="4">
    <source>
        <dbReference type="EMBL" id="KAK3936905.1"/>
    </source>
</evidence>
<feature type="region of interest" description="Disordered" evidence="2">
    <location>
        <begin position="355"/>
        <end position="374"/>
    </location>
</feature>
<dbReference type="AlphaFoldDB" id="A0AAN6S1E0"/>
<evidence type="ECO:0000256" key="2">
    <source>
        <dbReference type="SAM" id="MobiDB-lite"/>
    </source>
</evidence>
<dbReference type="InterPro" id="IPR010770">
    <property type="entry name" value="Ecd"/>
</dbReference>
<sequence length="955" mass="106841">MDSTADELRPGDESFDGFRMSLPENCVEYMLFIIDDKLDPRKALSSLEAVRKAAMQKSEELTKDYIWQREAFKLETKNHKGLFYLHGTTSYGDSVEDEWLIVYLLRELSKSSPNLWIRVFDNDGEFLLIEAAKVVPDWLSPEIDTNRVWINNGQLRIIPLDPKATSKTISLTEALNFIKTSPEKLIHSTFIEAEAFYRLERYPQQIQDSLHHALVTIPRKLAYILHARPKAIAPATEAFYLRDPISLKPLLSPNPTLIFPPVDLVTVSVRFTKVLYAQLKSQRFDPPPIWHPLFQSPDLDGKGDEAVKKLDRLELGMKVTTGFEILAKNSQNSDNRVVREVGILLEDLEEDGDSILPTDDDIRQWPGVGTEDDDSWMNINYADFEAQLDGKPKTTEKGAGGGGFSDAKTQADLQKIGAELNDMDRDDDMDTDGDMDDTDEEEEDGEEDEDMDKEVSFDEEQFARMMREMMGLPSEDKDKSAAAGKGKGKENVVDEMKGGEEEEGDEEGDEDEEIRKLMVQMESELNEHGALVLDPKPDKTKSLKAKGKEKEVPDSKGKGKEIDIGDDDDDEDDEGEEEVDIDYNLAKNLLESFKSQAGMAGPTGNLLNSMTNDGKRKDAPSGGASGQQQKKKKGNSGKWRTPQHEARAAMASESSIQPGDVGIWITCARHQERRAAREAGLLFDEYADKMYGIKPSKDEAESEDGEDDIEAAIQKEVAALKTKPNKNGEQVFTPIRMNVDCLLFFKTKAPPIEPVEFVRRICLDAKEAGPTDPRQTKTRYLNRLTPVTVMGKATEQGIVEVAKAALAPYFELSGKKSTSTEDEPRNETTTSEAPAPTAEQASEQSNGETAEAKVDDSRATDDAPTRAFTFAIRPTIRNHNTLKRDFVINEIAKMISDDRHKVNLKNPDKVILIELYQNVCGMSVVDGGEWEELRKYNITELYNQARKSNPAAAAE</sequence>
<feature type="compositionally biased region" description="Acidic residues" evidence="2">
    <location>
        <begin position="500"/>
        <end position="512"/>
    </location>
</feature>
<dbReference type="GO" id="GO:0003723">
    <property type="term" value="F:RNA binding"/>
    <property type="evidence" value="ECO:0007669"/>
    <property type="project" value="UniProtKB-UniRule"/>
</dbReference>
<dbReference type="SMART" id="SM00981">
    <property type="entry name" value="THUMP"/>
    <property type="match status" value="1"/>
</dbReference>
<dbReference type="CDD" id="cd11717">
    <property type="entry name" value="THUMP_THUMPD1_like"/>
    <property type="match status" value="1"/>
</dbReference>